<organism evidence="1 2">
    <name type="scientific">Leptospira interrogans serovar Manilae</name>
    <dbReference type="NCBI Taxonomy" id="214675"/>
    <lineage>
        <taxon>Bacteria</taxon>
        <taxon>Pseudomonadati</taxon>
        <taxon>Spirochaetota</taxon>
        <taxon>Spirochaetia</taxon>
        <taxon>Leptospirales</taxon>
        <taxon>Leptospiraceae</taxon>
        <taxon>Leptospira</taxon>
    </lineage>
</organism>
<proteinExistence type="predicted"/>
<accession>A0AAQ1P2U7</accession>
<dbReference type="AlphaFoldDB" id="A0AAQ1P2U7"/>
<evidence type="ECO:0000313" key="2">
    <source>
        <dbReference type="Proteomes" id="UP000234460"/>
    </source>
</evidence>
<comment type="caution">
    <text evidence="1">The sequence shown here is derived from an EMBL/GenBank/DDBJ whole genome shotgun (WGS) entry which is preliminary data.</text>
</comment>
<dbReference type="Proteomes" id="UP000234460">
    <property type="component" value="Chromosome LMANV2"/>
</dbReference>
<protein>
    <submittedName>
        <fullName evidence="1">Uncharacterized protein</fullName>
    </submittedName>
</protein>
<name>A0AAQ1P2U7_LEPIR</name>
<evidence type="ECO:0000313" key="1">
    <source>
        <dbReference type="EMBL" id="SOR62898.1"/>
    </source>
</evidence>
<sequence length="53" mass="6468">MYTRNIISKSYLVSIYYRTDHKERSAEFSSHRSISCYTEFTLFLYVQDPKTKY</sequence>
<gene>
    <name evidence="1" type="ORF">LMANV2_580015</name>
</gene>
<dbReference type="EMBL" id="OEJX01000054">
    <property type="protein sequence ID" value="SOR62898.1"/>
    <property type="molecule type" value="Genomic_DNA"/>
</dbReference>
<reference evidence="1 2" key="1">
    <citation type="submission" date="2017-11" db="EMBL/GenBank/DDBJ databases">
        <authorList>
            <person name="Lechat P."/>
        </authorList>
    </citation>
    <scope>NUCLEOTIDE SEQUENCE [LARGE SCALE GENOMIC DNA]</scope>
    <source>
        <strain evidence="1">L495</strain>
    </source>
</reference>